<protein>
    <submittedName>
        <fullName evidence="1">Uncharacterized protein</fullName>
    </submittedName>
</protein>
<comment type="caution">
    <text evidence="1">The sequence shown here is derived from an EMBL/GenBank/DDBJ whole genome shotgun (WGS) entry which is preliminary data.</text>
</comment>
<name>A0A1F8DX45_9BACT</name>
<dbReference type="AlphaFoldDB" id="A0A1F8DX45"/>
<organism evidence="1 2">
    <name type="scientific">Candidatus Wolfebacteria bacterium RIFOXYB1_FULL_54_12</name>
    <dbReference type="NCBI Taxonomy" id="1802559"/>
    <lineage>
        <taxon>Bacteria</taxon>
        <taxon>Candidatus Wolfeibacteriota</taxon>
    </lineage>
</organism>
<reference evidence="1 2" key="1">
    <citation type="journal article" date="2016" name="Nat. Commun.">
        <title>Thousands of microbial genomes shed light on interconnected biogeochemical processes in an aquifer system.</title>
        <authorList>
            <person name="Anantharaman K."/>
            <person name="Brown C.T."/>
            <person name="Hug L.A."/>
            <person name="Sharon I."/>
            <person name="Castelle C.J."/>
            <person name="Probst A.J."/>
            <person name="Thomas B.C."/>
            <person name="Singh A."/>
            <person name="Wilkins M.J."/>
            <person name="Karaoz U."/>
            <person name="Brodie E.L."/>
            <person name="Williams K.H."/>
            <person name="Hubbard S.S."/>
            <person name="Banfield J.F."/>
        </authorList>
    </citation>
    <scope>NUCLEOTIDE SEQUENCE [LARGE SCALE GENOMIC DNA]</scope>
</reference>
<dbReference type="Proteomes" id="UP000176422">
    <property type="component" value="Unassembled WGS sequence"/>
</dbReference>
<accession>A0A1F8DX45</accession>
<dbReference type="STRING" id="1802559.A2372_01780"/>
<dbReference type="EMBL" id="MGIT01000001">
    <property type="protein sequence ID" value="OGM93121.1"/>
    <property type="molecule type" value="Genomic_DNA"/>
</dbReference>
<gene>
    <name evidence="1" type="ORF">A2372_01780</name>
</gene>
<sequence>MDIHNNFLKAIAELKFVKLRFNSQEKGIIERECIPFDFGPSRRNLSINPDRYHFYDLDSPEGTHNLSILPDQIISLEVLEQKFEPADYITWDPPYDWFIPRDWGKFS</sequence>
<proteinExistence type="predicted"/>
<evidence type="ECO:0000313" key="1">
    <source>
        <dbReference type="EMBL" id="OGM93121.1"/>
    </source>
</evidence>
<evidence type="ECO:0000313" key="2">
    <source>
        <dbReference type="Proteomes" id="UP000176422"/>
    </source>
</evidence>